<feature type="compositionally biased region" description="Low complexity" evidence="1">
    <location>
        <begin position="576"/>
        <end position="593"/>
    </location>
</feature>
<feature type="compositionally biased region" description="Polar residues" evidence="1">
    <location>
        <begin position="266"/>
        <end position="283"/>
    </location>
</feature>
<dbReference type="Pfam" id="PF23305">
    <property type="entry name" value="DUF7082"/>
    <property type="match status" value="1"/>
</dbReference>
<organism evidence="3 4">
    <name type="scientific">Polychaeton citri CBS 116435</name>
    <dbReference type="NCBI Taxonomy" id="1314669"/>
    <lineage>
        <taxon>Eukaryota</taxon>
        <taxon>Fungi</taxon>
        <taxon>Dikarya</taxon>
        <taxon>Ascomycota</taxon>
        <taxon>Pezizomycotina</taxon>
        <taxon>Dothideomycetes</taxon>
        <taxon>Dothideomycetidae</taxon>
        <taxon>Capnodiales</taxon>
        <taxon>Capnodiaceae</taxon>
        <taxon>Polychaeton</taxon>
    </lineage>
</organism>
<dbReference type="OrthoDB" id="1751210at2759"/>
<evidence type="ECO:0000313" key="4">
    <source>
        <dbReference type="Proteomes" id="UP000799441"/>
    </source>
</evidence>
<feature type="compositionally biased region" description="Polar residues" evidence="1">
    <location>
        <begin position="618"/>
        <end position="633"/>
    </location>
</feature>
<evidence type="ECO:0000256" key="1">
    <source>
        <dbReference type="SAM" id="MobiDB-lite"/>
    </source>
</evidence>
<sequence length="716" mass="77642">MSEYDKGQPYDVYDDYDPATRPAPAQSYTALSHQAYTPGFVATQPQVPSGLPNPTSLALLPSAQAYGPHDTNYYPQTSPQYPAYLPPAPRQLPTVFSYTPHVGHPGSKVSVYFRTIYDLENPPVQAFIMFGHKRCDSVLSKSLQQDQQFTYSATSTLPEQALTGSISPQVSLSLGFDGNVSWESPTLDFGQFTYLEQASYYPSESVQDAPRKRKLSVEAGERRSPSKKPSLQQLGGQAVEGAHSAGASLPALPQSPYTGTIARQPYPQTRRFSVPSKNHQSHPGRSIDPYDYLGEPSSRKTPGLPNPPTPVFGYGYQQATRSPSMSGLSGAPSSSQLMPSPAGSAAPPLIRTSTLHSPIMPGTTPTVTQSFNPYAMYPSNTKAMLKIEGDLDSMKNDWAPEEKEAKRRLVQFNRSQTGSVITATFKPVTLEERSPNSICVSCIWWEERGDCWVTSVDTISLLESLVAVRFTVEEKNRIRRNLEGFRPATVSKVKPDSEEFFKLIMGFPNPKPRNIEKDVKVFPWRILAGALKKIIGKYSASYSSTAGALHTPSTGSYTMSRSVESGMDQQHQPARPGASPHSTSSSAASHGPTYVASLQGYGPHAAGSVGPPDLRLAMSSSTQGQGASWHQSSTQYSSDLSAASRSPWDFSGYMSGASSATGMPTSAHPAPYSAPQFPSQHQHRMMSASSQAGLATETRFVPLHDYEEQGHQTSGA</sequence>
<dbReference type="AlphaFoldDB" id="A0A9P4USD2"/>
<dbReference type="PANTHER" id="PTHR39463">
    <property type="entry name" value="MEDUSA"/>
    <property type="match status" value="1"/>
</dbReference>
<feature type="compositionally biased region" description="Low complexity" evidence="1">
    <location>
        <begin position="322"/>
        <end position="335"/>
    </location>
</feature>
<feature type="region of interest" description="Disordered" evidence="1">
    <location>
        <begin position="1"/>
        <end position="24"/>
    </location>
</feature>
<proteinExistence type="predicted"/>
<name>A0A9P4USD2_9PEZI</name>
<dbReference type="InterPro" id="IPR055509">
    <property type="entry name" value="DUF7082"/>
</dbReference>
<comment type="caution">
    <text evidence="3">The sequence shown here is derived from an EMBL/GenBank/DDBJ whole genome shotgun (WGS) entry which is preliminary data.</text>
</comment>
<keyword evidence="4" id="KW-1185">Reference proteome</keyword>
<dbReference type="GO" id="GO:0005634">
    <property type="term" value="C:nucleus"/>
    <property type="evidence" value="ECO:0007669"/>
    <property type="project" value="TreeGrafter"/>
</dbReference>
<dbReference type="Proteomes" id="UP000799441">
    <property type="component" value="Unassembled WGS sequence"/>
</dbReference>
<feature type="region of interest" description="Disordered" evidence="1">
    <location>
        <begin position="203"/>
        <end position="345"/>
    </location>
</feature>
<feature type="domain" description="DUF7082" evidence="2">
    <location>
        <begin position="382"/>
        <end position="535"/>
    </location>
</feature>
<reference evidence="3" key="1">
    <citation type="journal article" date="2020" name="Stud. Mycol.">
        <title>101 Dothideomycetes genomes: a test case for predicting lifestyles and emergence of pathogens.</title>
        <authorList>
            <person name="Haridas S."/>
            <person name="Albert R."/>
            <person name="Binder M."/>
            <person name="Bloem J."/>
            <person name="Labutti K."/>
            <person name="Salamov A."/>
            <person name="Andreopoulos B."/>
            <person name="Baker S."/>
            <person name="Barry K."/>
            <person name="Bills G."/>
            <person name="Bluhm B."/>
            <person name="Cannon C."/>
            <person name="Castanera R."/>
            <person name="Culley D."/>
            <person name="Daum C."/>
            <person name="Ezra D."/>
            <person name="Gonzalez J."/>
            <person name="Henrissat B."/>
            <person name="Kuo A."/>
            <person name="Liang C."/>
            <person name="Lipzen A."/>
            <person name="Lutzoni F."/>
            <person name="Magnuson J."/>
            <person name="Mondo S."/>
            <person name="Nolan M."/>
            <person name="Ohm R."/>
            <person name="Pangilinan J."/>
            <person name="Park H.-J."/>
            <person name="Ramirez L."/>
            <person name="Alfaro M."/>
            <person name="Sun H."/>
            <person name="Tritt A."/>
            <person name="Yoshinaga Y."/>
            <person name="Zwiers L.-H."/>
            <person name="Turgeon B."/>
            <person name="Goodwin S."/>
            <person name="Spatafora J."/>
            <person name="Crous P."/>
            <person name="Grigoriev I."/>
        </authorList>
    </citation>
    <scope>NUCLEOTIDE SEQUENCE</scope>
    <source>
        <strain evidence="3">CBS 116435</strain>
    </source>
</reference>
<evidence type="ECO:0000259" key="2">
    <source>
        <dbReference type="Pfam" id="PF23305"/>
    </source>
</evidence>
<feature type="compositionally biased region" description="Basic and acidic residues" evidence="1">
    <location>
        <begin position="215"/>
        <end position="224"/>
    </location>
</feature>
<gene>
    <name evidence="3" type="ORF">K431DRAFT_302209</name>
</gene>
<feature type="region of interest" description="Disordered" evidence="1">
    <location>
        <begin position="658"/>
        <end position="692"/>
    </location>
</feature>
<accession>A0A9P4USD2</accession>
<dbReference type="EMBL" id="MU003779">
    <property type="protein sequence ID" value="KAF2722955.1"/>
    <property type="molecule type" value="Genomic_DNA"/>
</dbReference>
<feature type="compositionally biased region" description="Polar residues" evidence="1">
    <location>
        <begin position="545"/>
        <end position="572"/>
    </location>
</feature>
<dbReference type="PANTHER" id="PTHR39463:SF1">
    <property type="entry name" value="MEDUSA"/>
    <property type="match status" value="1"/>
</dbReference>
<evidence type="ECO:0000313" key="3">
    <source>
        <dbReference type="EMBL" id="KAF2722955.1"/>
    </source>
</evidence>
<protein>
    <recommendedName>
        <fullName evidence="2">DUF7082 domain-containing protein</fullName>
    </recommendedName>
</protein>
<feature type="region of interest" description="Disordered" evidence="1">
    <location>
        <begin position="545"/>
        <end position="633"/>
    </location>
</feature>